<keyword evidence="2 5" id="KW-0812">Transmembrane</keyword>
<name>A0A9J2PEX3_ASCLU</name>
<dbReference type="AlphaFoldDB" id="A0A9J2PEX3"/>
<feature type="domain" description="G-protein coupled receptors family 1 profile" evidence="6">
    <location>
        <begin position="47"/>
        <end position="370"/>
    </location>
</feature>
<dbReference type="GO" id="GO:0004930">
    <property type="term" value="F:G protein-coupled receptor activity"/>
    <property type="evidence" value="ECO:0007669"/>
    <property type="project" value="InterPro"/>
</dbReference>
<reference evidence="8" key="1">
    <citation type="submission" date="2023-03" db="UniProtKB">
        <authorList>
            <consortium name="WormBaseParasite"/>
        </authorList>
    </citation>
    <scope>IDENTIFICATION</scope>
</reference>
<feature type="transmembrane region" description="Helical" evidence="5">
    <location>
        <begin position="111"/>
        <end position="136"/>
    </location>
</feature>
<comment type="subcellular location">
    <subcellularLocation>
        <location evidence="1">Membrane</location>
    </subcellularLocation>
</comment>
<feature type="transmembrane region" description="Helical" evidence="5">
    <location>
        <begin position="33"/>
        <end position="56"/>
    </location>
</feature>
<keyword evidence="4 5" id="KW-0472">Membrane</keyword>
<accession>A0A9J2PEX3</accession>
<feature type="transmembrane region" description="Helical" evidence="5">
    <location>
        <begin position="352"/>
        <end position="375"/>
    </location>
</feature>
<evidence type="ECO:0000259" key="6">
    <source>
        <dbReference type="PROSITE" id="PS50262"/>
    </source>
</evidence>
<feature type="transmembrane region" description="Helical" evidence="5">
    <location>
        <begin position="308"/>
        <end position="332"/>
    </location>
</feature>
<dbReference type="Pfam" id="PF00001">
    <property type="entry name" value="7tm_1"/>
    <property type="match status" value="1"/>
</dbReference>
<evidence type="ECO:0000256" key="2">
    <source>
        <dbReference type="ARBA" id="ARBA00022692"/>
    </source>
</evidence>
<dbReference type="Proteomes" id="UP000036681">
    <property type="component" value="Unplaced"/>
</dbReference>
<dbReference type="PANTHER" id="PTHR47023">
    <property type="entry name" value="SEX PEPTIDE RECEPTOR"/>
    <property type="match status" value="1"/>
</dbReference>
<dbReference type="SUPFAM" id="SSF81321">
    <property type="entry name" value="Family A G protein-coupled receptor-like"/>
    <property type="match status" value="1"/>
</dbReference>
<proteinExistence type="predicted"/>
<dbReference type="PROSITE" id="PS50262">
    <property type="entry name" value="G_PROTEIN_RECEP_F1_2"/>
    <property type="match status" value="1"/>
</dbReference>
<feature type="transmembrane region" description="Helical" evidence="5">
    <location>
        <begin position="224"/>
        <end position="242"/>
    </location>
</feature>
<protein>
    <submittedName>
        <fullName evidence="8">G-protein coupled receptors family 1 profile domain-containing protein</fullName>
    </submittedName>
</protein>
<evidence type="ECO:0000256" key="4">
    <source>
        <dbReference type="ARBA" id="ARBA00023136"/>
    </source>
</evidence>
<evidence type="ECO:0000313" key="7">
    <source>
        <dbReference type="Proteomes" id="UP000036681"/>
    </source>
</evidence>
<evidence type="ECO:0000256" key="1">
    <source>
        <dbReference type="ARBA" id="ARBA00004370"/>
    </source>
</evidence>
<dbReference type="InterPro" id="IPR000276">
    <property type="entry name" value="GPCR_Rhodpsn"/>
</dbReference>
<feature type="transmembrane region" description="Helical" evidence="5">
    <location>
        <begin position="68"/>
        <end position="91"/>
    </location>
</feature>
<dbReference type="CDD" id="cd14978">
    <property type="entry name" value="7tmA_FMRFamide_R-like"/>
    <property type="match status" value="1"/>
</dbReference>
<organism evidence="7 8">
    <name type="scientific">Ascaris lumbricoides</name>
    <name type="common">Giant roundworm</name>
    <dbReference type="NCBI Taxonomy" id="6252"/>
    <lineage>
        <taxon>Eukaryota</taxon>
        <taxon>Metazoa</taxon>
        <taxon>Ecdysozoa</taxon>
        <taxon>Nematoda</taxon>
        <taxon>Chromadorea</taxon>
        <taxon>Rhabditida</taxon>
        <taxon>Spirurina</taxon>
        <taxon>Ascaridomorpha</taxon>
        <taxon>Ascaridoidea</taxon>
        <taxon>Ascarididae</taxon>
        <taxon>Ascaris</taxon>
    </lineage>
</organism>
<dbReference type="WBParaSite" id="ALUE_0000852001-mRNA-1">
    <property type="protein sequence ID" value="ALUE_0000852001-mRNA-1"/>
    <property type="gene ID" value="ALUE_0000852001"/>
</dbReference>
<dbReference type="Gene3D" id="1.20.1070.10">
    <property type="entry name" value="Rhodopsin 7-helix transmembrane proteins"/>
    <property type="match status" value="1"/>
</dbReference>
<evidence type="ECO:0000313" key="8">
    <source>
        <dbReference type="WBParaSite" id="ALUE_0000852001-mRNA-1"/>
    </source>
</evidence>
<dbReference type="PANTHER" id="PTHR47023:SF1">
    <property type="entry name" value="SEX PEPTIDE RECEPTOR"/>
    <property type="match status" value="1"/>
</dbReference>
<feature type="transmembrane region" description="Helical" evidence="5">
    <location>
        <begin position="157"/>
        <end position="173"/>
    </location>
</feature>
<evidence type="ECO:0000256" key="3">
    <source>
        <dbReference type="ARBA" id="ARBA00022989"/>
    </source>
</evidence>
<keyword evidence="7" id="KW-1185">Reference proteome</keyword>
<evidence type="ECO:0000256" key="5">
    <source>
        <dbReference type="SAM" id="Phobius"/>
    </source>
</evidence>
<dbReference type="GO" id="GO:0016020">
    <property type="term" value="C:membrane"/>
    <property type="evidence" value="ECO:0007669"/>
    <property type="project" value="UniProtKB-SubCell"/>
</dbReference>
<dbReference type="PRINTS" id="PR00237">
    <property type="entry name" value="GPCRRHODOPSN"/>
</dbReference>
<dbReference type="InterPro" id="IPR053071">
    <property type="entry name" value="GPCR1-related_rcpt"/>
</dbReference>
<sequence length="449" mass="52188">MDESGQLAMCMNKSQCRVISISAQVPLSWALPLYGYVMPVIVSITVATNSFIVVVLSHKDLRTPTNYVLLAMAVSELLTGLSCVPWLLYYYTFHGFQTDRQNGLPPFWCRMFPYMAFILPSVFHTAAIWLTVYLAVQRYIYICVPKLIHGYCTMKRSKQVILMICFTAIWTYAPDTFATYNKSFSVFDHQFNKSMQYCVRVRTSFINVIGDDVYYFTVYGLHTTLVHLLPCILLVTFTWRLVRAIRIADKRHANLLSMSSTRKKNVEMNSYLSVNEDNITRRQPRIYLHRSSISDSKRIQGLKQNTRMLIVVILLFLVTEIPAAFIFATHVGTVGLRISAILKYYGLINKLLIVRNVLIVITYPFRFAIYCGMSWQFREVVRQMLPKKVIFWKVLDEREVNLASFRSRRSLNADKEDDDYKKFLLHGRSAEDAKFKEYATGKEIYDHKH</sequence>
<keyword evidence="3 5" id="KW-1133">Transmembrane helix</keyword>
<dbReference type="InterPro" id="IPR017452">
    <property type="entry name" value="GPCR_Rhodpsn_7TM"/>
</dbReference>